<feature type="compositionally biased region" description="Low complexity" evidence="1">
    <location>
        <begin position="706"/>
        <end position="718"/>
    </location>
</feature>
<evidence type="ECO:0000313" key="2">
    <source>
        <dbReference type="EMBL" id="KAF2174371.1"/>
    </source>
</evidence>
<keyword evidence="3" id="KW-1185">Reference proteome</keyword>
<feature type="compositionally biased region" description="Low complexity" evidence="1">
    <location>
        <begin position="738"/>
        <end position="749"/>
    </location>
</feature>
<name>A0A6A6D4L9_9PEZI</name>
<proteinExistence type="predicted"/>
<feature type="region of interest" description="Disordered" evidence="1">
    <location>
        <begin position="1"/>
        <end position="24"/>
    </location>
</feature>
<sequence>MASGGQTSPGCQGSRPLTSRACPVAPSATRALADSKARRRVKPPCIGNSTFFPQPCGPGFGGDARQAGAGGKRGARVPGRLSSCLELHERKFTGPADRASPGGKPVQLSHRSEQDLRHQQPGQPLPVRRQDVPGRIGRGRGADRRLVGGLVIVPAATVHDVGRLQLPVLVRLVDPGQEALALLLLAEMQEELQQHRPLPGEVALEAADVLQPFVPDRVIHQDLRKRLAGQDLRMHAGHQDLLVPGAIVDADPATGRQRHHVAPEEVVLALQPDRRGEGDDLAALRVDAGEDMLDGTVLARGVLRLEDAEHGPAAAGIEPALQLGDGLDPLLQRRLAFHLGQRDASLVVGGIVLQRESLTRGDAPSFHELANGIRHGLASVPSGAAGNAPATAPLTTASGRALPRSRQVQADRDGAVIRQAVLPARLALRIDQHAQAVRHQPVPGRAAEQDVVDEIPPAPAGIGTPLRGAEQRAALRDPAQEGVARPLEAPVEVAQHGEAAALPLPRRDPVRDNACLLTQDRAFPVAFQEGPLTAAGLEVQCQQTQRGTSRLLDRHVHAPAQAEACLRRTVQRGEIGILPRPQAAAHGDADPLHVMFVGEEEPPFRRVQQPRRRLRPIHLLQRQHIRRQPLGIEVEAHEVLRATAGQFRWQQGIARRTRGEPVQVPCRQLDLPGPGRRREEEEEEGEAREETAHLPSPVPAAPSRPRPGSARRSGAAAPPAGPAPPGRASGLRHRRAAPRAPSRSAPVSAARDRCCG</sequence>
<accession>A0A6A6D4L9</accession>
<feature type="compositionally biased region" description="Gly residues" evidence="1">
    <location>
        <begin position="58"/>
        <end position="72"/>
    </location>
</feature>
<feature type="compositionally biased region" description="Polar residues" evidence="1">
    <location>
        <begin position="1"/>
        <end position="17"/>
    </location>
</feature>
<gene>
    <name evidence="2" type="ORF">K469DRAFT_693866</name>
</gene>
<evidence type="ECO:0000256" key="1">
    <source>
        <dbReference type="SAM" id="MobiDB-lite"/>
    </source>
</evidence>
<protein>
    <submittedName>
        <fullName evidence="2">Uncharacterized protein</fullName>
    </submittedName>
</protein>
<feature type="region of interest" description="Disordered" evidence="1">
    <location>
        <begin position="91"/>
        <end position="139"/>
    </location>
</feature>
<dbReference type="AlphaFoldDB" id="A0A6A6D4L9"/>
<organism evidence="2 3">
    <name type="scientific">Zopfia rhizophila CBS 207.26</name>
    <dbReference type="NCBI Taxonomy" id="1314779"/>
    <lineage>
        <taxon>Eukaryota</taxon>
        <taxon>Fungi</taxon>
        <taxon>Dikarya</taxon>
        <taxon>Ascomycota</taxon>
        <taxon>Pezizomycotina</taxon>
        <taxon>Dothideomycetes</taxon>
        <taxon>Dothideomycetes incertae sedis</taxon>
        <taxon>Zopfiaceae</taxon>
        <taxon>Zopfia</taxon>
    </lineage>
</organism>
<feature type="region of interest" description="Disordered" evidence="1">
    <location>
        <begin position="657"/>
        <end position="756"/>
    </location>
</feature>
<dbReference type="Proteomes" id="UP000800200">
    <property type="component" value="Unassembled WGS sequence"/>
</dbReference>
<dbReference type="EMBL" id="ML995157">
    <property type="protein sequence ID" value="KAF2174371.1"/>
    <property type="molecule type" value="Genomic_DNA"/>
</dbReference>
<reference evidence="2" key="1">
    <citation type="journal article" date="2020" name="Stud. Mycol.">
        <title>101 Dothideomycetes genomes: a test case for predicting lifestyles and emergence of pathogens.</title>
        <authorList>
            <person name="Haridas S."/>
            <person name="Albert R."/>
            <person name="Binder M."/>
            <person name="Bloem J."/>
            <person name="Labutti K."/>
            <person name="Salamov A."/>
            <person name="Andreopoulos B."/>
            <person name="Baker S."/>
            <person name="Barry K."/>
            <person name="Bills G."/>
            <person name="Bluhm B."/>
            <person name="Cannon C."/>
            <person name="Castanera R."/>
            <person name="Culley D."/>
            <person name="Daum C."/>
            <person name="Ezra D."/>
            <person name="Gonzalez J."/>
            <person name="Henrissat B."/>
            <person name="Kuo A."/>
            <person name="Liang C."/>
            <person name="Lipzen A."/>
            <person name="Lutzoni F."/>
            <person name="Magnuson J."/>
            <person name="Mondo S."/>
            <person name="Nolan M."/>
            <person name="Ohm R."/>
            <person name="Pangilinan J."/>
            <person name="Park H.-J."/>
            <person name="Ramirez L."/>
            <person name="Alfaro M."/>
            <person name="Sun H."/>
            <person name="Tritt A."/>
            <person name="Yoshinaga Y."/>
            <person name="Zwiers L.-H."/>
            <person name="Turgeon B."/>
            <person name="Goodwin S."/>
            <person name="Spatafora J."/>
            <person name="Crous P."/>
            <person name="Grigoriev I."/>
        </authorList>
    </citation>
    <scope>NUCLEOTIDE SEQUENCE</scope>
    <source>
        <strain evidence="2">CBS 207.26</strain>
    </source>
</reference>
<feature type="compositionally biased region" description="Pro residues" evidence="1">
    <location>
        <begin position="696"/>
        <end position="705"/>
    </location>
</feature>
<feature type="region of interest" description="Disordered" evidence="1">
    <location>
        <begin position="56"/>
        <end position="77"/>
    </location>
</feature>
<evidence type="ECO:0000313" key="3">
    <source>
        <dbReference type="Proteomes" id="UP000800200"/>
    </source>
</evidence>